<name>A0A9P9JM76_FUSSL</name>
<dbReference type="EMBL" id="JAGTJS010000043">
    <property type="protein sequence ID" value="KAH7228640.1"/>
    <property type="molecule type" value="Genomic_DNA"/>
</dbReference>
<accession>A0A9P9JM76</accession>
<dbReference type="Proteomes" id="UP000736672">
    <property type="component" value="Unassembled WGS sequence"/>
</dbReference>
<gene>
    <name evidence="2" type="ORF">B0J15DRAFT_577359</name>
</gene>
<evidence type="ECO:0000313" key="3">
    <source>
        <dbReference type="Proteomes" id="UP000736672"/>
    </source>
</evidence>
<evidence type="ECO:0000313" key="2">
    <source>
        <dbReference type="EMBL" id="KAH7228640.1"/>
    </source>
</evidence>
<feature type="region of interest" description="Disordered" evidence="1">
    <location>
        <begin position="235"/>
        <end position="254"/>
    </location>
</feature>
<protein>
    <submittedName>
        <fullName evidence="2">Uncharacterized protein</fullName>
    </submittedName>
</protein>
<organism evidence="2 3">
    <name type="scientific">Fusarium solani</name>
    <name type="common">Filamentous fungus</name>
    <dbReference type="NCBI Taxonomy" id="169388"/>
    <lineage>
        <taxon>Eukaryota</taxon>
        <taxon>Fungi</taxon>
        <taxon>Dikarya</taxon>
        <taxon>Ascomycota</taxon>
        <taxon>Pezizomycotina</taxon>
        <taxon>Sordariomycetes</taxon>
        <taxon>Hypocreomycetidae</taxon>
        <taxon>Hypocreales</taxon>
        <taxon>Nectriaceae</taxon>
        <taxon>Fusarium</taxon>
        <taxon>Fusarium solani species complex</taxon>
    </lineage>
</organism>
<dbReference type="OrthoDB" id="5106000at2759"/>
<proteinExistence type="predicted"/>
<sequence>MCQHCRSNSARYIAGHGVRQYRDSFLNGEEWRLKLCTNLQAILLLNLCDHKITPETMIRHDKDLRNYLWSRSGLDFRYDHNFGSVLRMNLNLTPIPLNLGSPPGSQQLGPVQLQATPGAQLDPQHQLPSHQVVMSQPRPMTGRSAPLGLVPQAASQSTQPNSPIQAFGQAGYLNHPAQQSVHSTINGFAVQAEQPATGSVSQPVLQSTQSAQHVALQEPTSDGEATPLVMQLLTHHRRQQSGQQQASSISPSGGLLPTDYYRTLNTLPLTGSAQPASVTTPTKKARPNFHFGLSPLPVPPEALRQPQETVQTATVMADINSGYTNYREPTVDDEMDEMDMT</sequence>
<keyword evidence="3" id="KW-1185">Reference proteome</keyword>
<evidence type="ECO:0000256" key="1">
    <source>
        <dbReference type="SAM" id="MobiDB-lite"/>
    </source>
</evidence>
<feature type="compositionally biased region" description="Low complexity" evidence="1">
    <location>
        <begin position="240"/>
        <end position="254"/>
    </location>
</feature>
<dbReference type="AlphaFoldDB" id="A0A9P9JM76"/>
<reference evidence="2" key="1">
    <citation type="journal article" date="2021" name="Nat. Commun.">
        <title>Genetic determinants of endophytism in the Arabidopsis root mycobiome.</title>
        <authorList>
            <person name="Mesny F."/>
            <person name="Miyauchi S."/>
            <person name="Thiergart T."/>
            <person name="Pickel B."/>
            <person name="Atanasova L."/>
            <person name="Karlsson M."/>
            <person name="Huettel B."/>
            <person name="Barry K.W."/>
            <person name="Haridas S."/>
            <person name="Chen C."/>
            <person name="Bauer D."/>
            <person name="Andreopoulos W."/>
            <person name="Pangilinan J."/>
            <person name="LaButti K."/>
            <person name="Riley R."/>
            <person name="Lipzen A."/>
            <person name="Clum A."/>
            <person name="Drula E."/>
            <person name="Henrissat B."/>
            <person name="Kohler A."/>
            <person name="Grigoriev I.V."/>
            <person name="Martin F.M."/>
            <person name="Hacquard S."/>
        </authorList>
    </citation>
    <scope>NUCLEOTIDE SEQUENCE</scope>
    <source>
        <strain evidence="2">FSSC 5 MPI-SDFR-AT-0091</strain>
    </source>
</reference>
<comment type="caution">
    <text evidence="2">The sequence shown here is derived from an EMBL/GenBank/DDBJ whole genome shotgun (WGS) entry which is preliminary data.</text>
</comment>